<name>A0A9N9Q2F0_9HELO</name>
<evidence type="ECO:0000313" key="3">
    <source>
        <dbReference type="Proteomes" id="UP000701801"/>
    </source>
</evidence>
<evidence type="ECO:0000313" key="2">
    <source>
        <dbReference type="EMBL" id="CAG8972317.1"/>
    </source>
</evidence>
<protein>
    <submittedName>
        <fullName evidence="2">Uncharacterized protein</fullName>
    </submittedName>
</protein>
<proteinExistence type="predicted"/>
<reference evidence="2" key="1">
    <citation type="submission" date="2021-07" db="EMBL/GenBank/DDBJ databases">
        <authorList>
            <person name="Durling M."/>
        </authorList>
    </citation>
    <scope>NUCLEOTIDE SEQUENCE</scope>
</reference>
<organism evidence="2 3">
    <name type="scientific">Hymenoscyphus albidus</name>
    <dbReference type="NCBI Taxonomy" id="595503"/>
    <lineage>
        <taxon>Eukaryota</taxon>
        <taxon>Fungi</taxon>
        <taxon>Dikarya</taxon>
        <taxon>Ascomycota</taxon>
        <taxon>Pezizomycotina</taxon>
        <taxon>Leotiomycetes</taxon>
        <taxon>Helotiales</taxon>
        <taxon>Helotiaceae</taxon>
        <taxon>Hymenoscyphus</taxon>
    </lineage>
</organism>
<sequence length="286" mass="30741">MPVCLHTYTIQSNPIQLNGSIQPFVSPPQPPSEQVNPAIQSPFPSLHKRKEAKREKGNHEETNSSNPLPLRKRLFNHTFLNESIVFPTDLRRLILASSSPTSSNPKSAKNNLAGSISSRTASKLHDDGFETLRELATEEHLRLEGIASPITLSRREIRPVDLFDRGGERGEERFDRLDADDGFGGEGGDVEICVSELGTDGRGVGILGIPVGAWGLDGAAGYVVQMCDSTTHCGEETAGGGAEEEVEGNGIGGAKVGVEFGEVEAIDIFEIHIGWKGCGEVEKSVD</sequence>
<feature type="compositionally biased region" description="Polar residues" evidence="1">
    <location>
        <begin position="32"/>
        <end position="43"/>
    </location>
</feature>
<keyword evidence="3" id="KW-1185">Reference proteome</keyword>
<evidence type="ECO:0000256" key="1">
    <source>
        <dbReference type="SAM" id="MobiDB-lite"/>
    </source>
</evidence>
<dbReference type="Proteomes" id="UP000701801">
    <property type="component" value="Unassembled WGS sequence"/>
</dbReference>
<dbReference type="EMBL" id="CAJVRM010000041">
    <property type="protein sequence ID" value="CAG8972317.1"/>
    <property type="molecule type" value="Genomic_DNA"/>
</dbReference>
<gene>
    <name evidence="2" type="ORF">HYALB_00001719</name>
</gene>
<feature type="region of interest" description="Disordered" evidence="1">
    <location>
        <begin position="21"/>
        <end position="69"/>
    </location>
</feature>
<dbReference type="AlphaFoldDB" id="A0A9N9Q2F0"/>
<accession>A0A9N9Q2F0</accession>
<feature type="compositionally biased region" description="Basic and acidic residues" evidence="1">
    <location>
        <begin position="52"/>
        <end position="62"/>
    </location>
</feature>
<comment type="caution">
    <text evidence="2">The sequence shown here is derived from an EMBL/GenBank/DDBJ whole genome shotgun (WGS) entry which is preliminary data.</text>
</comment>